<dbReference type="InterPro" id="IPR012826">
    <property type="entry name" value="FliN"/>
</dbReference>
<evidence type="ECO:0000256" key="2">
    <source>
        <dbReference type="ARBA" id="ARBA00009226"/>
    </source>
</evidence>
<dbReference type="STRING" id="1123384.AJ81_06870"/>
<dbReference type="PRINTS" id="PR00956">
    <property type="entry name" value="FLGMOTORFLIN"/>
</dbReference>
<keyword evidence="3" id="KW-1003">Cell membrane</keyword>
<reference evidence="8 9" key="1">
    <citation type="submission" date="2014-01" db="EMBL/GenBank/DDBJ databases">
        <title>Genome sequencing of Thermotog hypogea.</title>
        <authorList>
            <person name="Zhang X."/>
            <person name="Alvare G."/>
            <person name="Fristensky B."/>
            <person name="Chen L."/>
            <person name="Suen T."/>
            <person name="Chen Q."/>
            <person name="Ma K."/>
        </authorList>
    </citation>
    <scope>NUCLEOTIDE SEQUENCE [LARGE SCALE GENOMIC DNA]</scope>
    <source>
        <strain evidence="8 9">DSM 11164</strain>
    </source>
</reference>
<dbReference type="PANTHER" id="PTHR43484:SF1">
    <property type="entry name" value="FLAGELLAR MOTOR SWITCH PROTEIN FLIN"/>
    <property type="match status" value="1"/>
</dbReference>
<comment type="subcellular location">
    <subcellularLocation>
        <location evidence="1">Cell membrane</location>
        <topology evidence="1">Peripheral membrane protein</topology>
        <orientation evidence="1">Cytoplasmic side</orientation>
    </subcellularLocation>
</comment>
<dbReference type="GO" id="GO:0005886">
    <property type="term" value="C:plasma membrane"/>
    <property type="evidence" value="ECO:0007669"/>
    <property type="project" value="UniProtKB-SubCell"/>
</dbReference>
<dbReference type="InterPro" id="IPR001172">
    <property type="entry name" value="FliN_T3SS_HrcQb"/>
</dbReference>
<name>A0A0X1KRM5_9THEM</name>
<dbReference type="GO" id="GO:0006935">
    <property type="term" value="P:chemotaxis"/>
    <property type="evidence" value="ECO:0007669"/>
    <property type="project" value="UniProtKB-KW"/>
</dbReference>
<dbReference type="AlphaFoldDB" id="A0A0X1KRM5"/>
<dbReference type="InterPro" id="IPR028976">
    <property type="entry name" value="CheC-like_sf"/>
</dbReference>
<dbReference type="InterPro" id="IPR051469">
    <property type="entry name" value="FliN/MopA/SpaO"/>
</dbReference>
<dbReference type="PaxDb" id="1123384-AJ81_06870"/>
<dbReference type="PATRIC" id="fig|1123384.7.peg.1381"/>
<gene>
    <name evidence="8" type="ORF">AJ81_06870</name>
</gene>
<proteinExistence type="inferred from homology"/>
<dbReference type="SUPFAM" id="SSF103039">
    <property type="entry name" value="CheC-like"/>
    <property type="match status" value="1"/>
</dbReference>
<evidence type="ECO:0000256" key="3">
    <source>
        <dbReference type="ARBA" id="ARBA00022475"/>
    </source>
</evidence>
<keyword evidence="8" id="KW-0969">Cilium</keyword>
<keyword evidence="8" id="KW-0282">Flagellum</keyword>
<dbReference type="SUPFAM" id="SSF101801">
    <property type="entry name" value="Surface presentation of antigens (SPOA)"/>
    <property type="match status" value="1"/>
</dbReference>
<keyword evidence="4" id="KW-0145">Chemotaxis</keyword>
<dbReference type="EMBL" id="CP007141">
    <property type="protein sequence ID" value="AJC73957.1"/>
    <property type="molecule type" value="Genomic_DNA"/>
</dbReference>
<dbReference type="Pfam" id="PF01052">
    <property type="entry name" value="FliMN_C"/>
    <property type="match status" value="1"/>
</dbReference>
<evidence type="ECO:0000256" key="6">
    <source>
        <dbReference type="ARBA" id="ARBA00023136"/>
    </source>
</evidence>
<sequence length="335" mass="36858">MSDFLSQDELDALLKSFSESLPEEDKKMIEAIATLILDPASSALGMIVGRETRIKPAQITQTSLKDFITKSKEKIVLADVKLSDALQLNLSIAMPASLVLKIADLMMGGSGEVTDQNVDEIKLSALTEALNQMLGASITLLAEKAKGKVSLGKLEVKLVDDVESISTIFNPTELLVCVECQLEMENSSSSSLWLLTQLTAIKDVHEKLFPSKKEKEEEKVKVQPAKFEEFSPAETQIPPQPSEIQQKLELLFDVPLKVVVELGRARMTLKQVMDLTIGSLIELDKLTGEPVDVLVNGKLIARGEVVVIDENFGVRITEIVSPRQRLYSIRETNGI</sequence>
<feature type="domain" description="Flagellar motor switch protein FliN-like C-terminal" evidence="7">
    <location>
        <begin position="250"/>
        <end position="320"/>
    </location>
</feature>
<evidence type="ECO:0000256" key="4">
    <source>
        <dbReference type="ARBA" id="ARBA00022500"/>
    </source>
</evidence>
<accession>A0A0X1KRM5</accession>
<evidence type="ECO:0000259" key="7">
    <source>
        <dbReference type="Pfam" id="PF01052"/>
    </source>
</evidence>
<dbReference type="GO" id="GO:0003774">
    <property type="term" value="F:cytoskeletal motor activity"/>
    <property type="evidence" value="ECO:0007669"/>
    <property type="project" value="InterPro"/>
</dbReference>
<dbReference type="GO" id="GO:0071973">
    <property type="term" value="P:bacterial-type flagellum-dependent cell motility"/>
    <property type="evidence" value="ECO:0007669"/>
    <property type="project" value="InterPro"/>
</dbReference>
<evidence type="ECO:0000256" key="5">
    <source>
        <dbReference type="ARBA" id="ARBA00022779"/>
    </source>
</evidence>
<evidence type="ECO:0000313" key="9">
    <source>
        <dbReference type="Proteomes" id="UP000077469"/>
    </source>
</evidence>
<evidence type="ECO:0000256" key="1">
    <source>
        <dbReference type="ARBA" id="ARBA00004413"/>
    </source>
</evidence>
<keyword evidence="5" id="KW-0283">Flagellar rotation</keyword>
<dbReference type="Gene3D" id="3.40.1550.10">
    <property type="entry name" value="CheC-like"/>
    <property type="match status" value="1"/>
</dbReference>
<dbReference type="NCBIfam" id="TIGR02480">
    <property type="entry name" value="fliN"/>
    <property type="match status" value="1"/>
</dbReference>
<dbReference type="RefSeq" id="WP_031504466.1">
    <property type="nucleotide sequence ID" value="NC_022795.1"/>
</dbReference>
<dbReference type="CDD" id="cd17907">
    <property type="entry name" value="FliY_FliN-Y"/>
    <property type="match status" value="1"/>
</dbReference>
<dbReference type="PANTHER" id="PTHR43484">
    <property type="match status" value="1"/>
</dbReference>
<dbReference type="Proteomes" id="UP000077469">
    <property type="component" value="Chromosome"/>
</dbReference>
<dbReference type="Gene3D" id="2.30.330.10">
    <property type="entry name" value="SpoA-like"/>
    <property type="match status" value="1"/>
</dbReference>
<keyword evidence="9" id="KW-1185">Reference proteome</keyword>
<dbReference type="OrthoDB" id="9773459at2"/>
<keyword evidence="8" id="KW-0966">Cell projection</keyword>
<dbReference type="InterPro" id="IPR001543">
    <property type="entry name" value="FliN-like_C"/>
</dbReference>
<keyword evidence="6" id="KW-0472">Membrane</keyword>
<comment type="similarity">
    <text evidence="2">Belongs to the FliN/MopA/SpaO family.</text>
</comment>
<dbReference type="InterPro" id="IPR036429">
    <property type="entry name" value="SpoA-like_sf"/>
</dbReference>
<dbReference type="KEGG" id="phy:AJ81_06870"/>
<organism evidence="8 9">
    <name type="scientific">Pseudothermotoga hypogea DSM 11164 = NBRC 106472</name>
    <dbReference type="NCBI Taxonomy" id="1123384"/>
    <lineage>
        <taxon>Bacteria</taxon>
        <taxon>Thermotogati</taxon>
        <taxon>Thermotogota</taxon>
        <taxon>Thermotogae</taxon>
        <taxon>Thermotogales</taxon>
        <taxon>Thermotogaceae</taxon>
        <taxon>Pseudothermotoga</taxon>
    </lineage>
</organism>
<protein>
    <submittedName>
        <fullName evidence="8">Flagellar motor switch protein FliN</fullName>
    </submittedName>
</protein>
<dbReference type="GO" id="GO:0009425">
    <property type="term" value="C:bacterial-type flagellum basal body"/>
    <property type="evidence" value="ECO:0007669"/>
    <property type="project" value="InterPro"/>
</dbReference>
<evidence type="ECO:0000313" key="8">
    <source>
        <dbReference type="EMBL" id="AJC73957.1"/>
    </source>
</evidence>